<keyword evidence="2" id="KW-1185">Reference proteome</keyword>
<dbReference type="OrthoDB" id="1990178at2759"/>
<protein>
    <submittedName>
        <fullName evidence="1">Uncharacterized protein</fullName>
    </submittedName>
</protein>
<name>A0A4Y7JAK3_PAPSO</name>
<dbReference type="AlphaFoldDB" id="A0A4Y7JAK3"/>
<sequence>MVTYNWIWRFNIQKRIKRKRWWWWSGNGGSGEFFLLPKKKGTQMMVVVMISWVRSIYDSYYIISGCRLPHPLASDLSFPRYWNYLRKHTFVLEAYIDRVNWICWDLFHHTSWQWFI</sequence>
<dbReference type="EMBL" id="CM010718">
    <property type="protein sequence ID" value="RZC57847.1"/>
    <property type="molecule type" value="Genomic_DNA"/>
</dbReference>
<gene>
    <name evidence="1" type="ORF">C5167_005142</name>
</gene>
<dbReference type="Proteomes" id="UP000316621">
    <property type="component" value="Chromosome 4"/>
</dbReference>
<dbReference type="STRING" id="3469.A0A4Y7JAK3"/>
<proteinExistence type="predicted"/>
<accession>A0A4Y7JAK3</accession>
<dbReference type="Gramene" id="RZC57847">
    <property type="protein sequence ID" value="RZC57847"/>
    <property type="gene ID" value="C5167_005142"/>
</dbReference>
<organism evidence="1 2">
    <name type="scientific">Papaver somniferum</name>
    <name type="common">Opium poppy</name>
    <dbReference type="NCBI Taxonomy" id="3469"/>
    <lineage>
        <taxon>Eukaryota</taxon>
        <taxon>Viridiplantae</taxon>
        <taxon>Streptophyta</taxon>
        <taxon>Embryophyta</taxon>
        <taxon>Tracheophyta</taxon>
        <taxon>Spermatophyta</taxon>
        <taxon>Magnoliopsida</taxon>
        <taxon>Ranunculales</taxon>
        <taxon>Papaveraceae</taxon>
        <taxon>Papaveroideae</taxon>
        <taxon>Papaver</taxon>
    </lineage>
</organism>
<reference evidence="1 2" key="1">
    <citation type="journal article" date="2018" name="Science">
        <title>The opium poppy genome and morphinan production.</title>
        <authorList>
            <person name="Guo L."/>
            <person name="Winzer T."/>
            <person name="Yang X."/>
            <person name="Li Y."/>
            <person name="Ning Z."/>
            <person name="He Z."/>
            <person name="Teodor R."/>
            <person name="Lu Y."/>
            <person name="Bowser T.A."/>
            <person name="Graham I.A."/>
            <person name="Ye K."/>
        </authorList>
    </citation>
    <scope>NUCLEOTIDE SEQUENCE [LARGE SCALE GENOMIC DNA]</scope>
    <source>
        <strain evidence="2">cv. HN1</strain>
        <tissue evidence="1">Leaves</tissue>
    </source>
</reference>
<evidence type="ECO:0000313" key="1">
    <source>
        <dbReference type="EMBL" id="RZC57847.1"/>
    </source>
</evidence>
<evidence type="ECO:0000313" key="2">
    <source>
        <dbReference type="Proteomes" id="UP000316621"/>
    </source>
</evidence>